<dbReference type="UniPathway" id="UPA00053">
    <property type="reaction ID" value="UER00088"/>
</dbReference>
<keyword evidence="4 11" id="KW-0028">Amino-acid biosynthesis</keyword>
<dbReference type="InterPro" id="IPR031322">
    <property type="entry name" value="Shikimate/glucono_kinase"/>
</dbReference>
<dbReference type="SUPFAM" id="SSF52540">
    <property type="entry name" value="P-loop containing nucleoside triphosphate hydrolases"/>
    <property type="match status" value="1"/>
</dbReference>
<keyword evidence="11" id="KW-0460">Magnesium</keyword>
<evidence type="ECO:0000256" key="2">
    <source>
        <dbReference type="ARBA" id="ARBA00006997"/>
    </source>
</evidence>
<dbReference type="RefSeq" id="WP_024951803.1">
    <property type="nucleotide sequence ID" value="NZ_CAWOWR010000002.1"/>
</dbReference>
<dbReference type="EC" id="2.7.1.71" evidence="3 11"/>
<dbReference type="PRINTS" id="PR01100">
    <property type="entry name" value="SHIKIMTKNASE"/>
</dbReference>
<evidence type="ECO:0000256" key="9">
    <source>
        <dbReference type="ARBA" id="ARBA00023141"/>
    </source>
</evidence>
<dbReference type="PROSITE" id="PS01128">
    <property type="entry name" value="SHIKIMATE_KINASE"/>
    <property type="match status" value="1"/>
</dbReference>
<dbReference type="NCBIfam" id="NF003456">
    <property type="entry name" value="PRK05057.1"/>
    <property type="match status" value="1"/>
</dbReference>
<dbReference type="PANTHER" id="PTHR21087">
    <property type="entry name" value="SHIKIMATE KINASE"/>
    <property type="match status" value="1"/>
</dbReference>
<comment type="function">
    <text evidence="11">Catalyzes the specific phosphorylation of the 3-hydroxyl group of shikimic acid using ATP as a cosubstrate.</text>
</comment>
<comment type="similarity">
    <text evidence="2 11">Belongs to the shikimate kinase family.</text>
</comment>
<reference evidence="12 13" key="1">
    <citation type="submission" date="2019-07" db="EMBL/GenBank/DDBJ databases">
        <title>Diversity of Bacteria from Kongsfjorden, Arctic.</title>
        <authorList>
            <person name="Yu Y."/>
        </authorList>
    </citation>
    <scope>NUCLEOTIDE SEQUENCE [LARGE SCALE GENOMIC DNA]</scope>
    <source>
        <strain evidence="12 13">SM1923</strain>
    </source>
</reference>
<dbReference type="GO" id="GO:0004765">
    <property type="term" value="F:shikimate kinase activity"/>
    <property type="evidence" value="ECO:0007669"/>
    <property type="project" value="UniProtKB-UniRule"/>
</dbReference>
<keyword evidence="13" id="KW-1185">Reference proteome</keyword>
<dbReference type="InterPro" id="IPR023000">
    <property type="entry name" value="Shikimate_kinase_CS"/>
</dbReference>
<evidence type="ECO:0000256" key="5">
    <source>
        <dbReference type="ARBA" id="ARBA00022679"/>
    </source>
</evidence>
<feature type="binding site" evidence="11">
    <location>
        <position position="156"/>
    </location>
    <ligand>
        <name>ATP</name>
        <dbReference type="ChEBI" id="CHEBI:30616"/>
    </ligand>
</feature>
<dbReference type="GO" id="GO:0008652">
    <property type="term" value="P:amino acid biosynthetic process"/>
    <property type="evidence" value="ECO:0007669"/>
    <property type="project" value="UniProtKB-KW"/>
</dbReference>
<feature type="binding site" evidence="11">
    <location>
        <position position="82"/>
    </location>
    <ligand>
        <name>substrate</name>
    </ligand>
</feature>
<evidence type="ECO:0000256" key="8">
    <source>
        <dbReference type="ARBA" id="ARBA00022840"/>
    </source>
</evidence>
<keyword evidence="5 11" id="KW-0808">Transferase</keyword>
<feature type="binding site" evidence="11">
    <location>
        <position position="120"/>
    </location>
    <ligand>
        <name>ATP</name>
        <dbReference type="ChEBI" id="CHEBI:30616"/>
    </ligand>
</feature>
<evidence type="ECO:0000256" key="3">
    <source>
        <dbReference type="ARBA" id="ARBA00012154"/>
    </source>
</evidence>
<comment type="subunit">
    <text evidence="11">Monomer.</text>
</comment>
<comment type="subcellular location">
    <subcellularLocation>
        <location evidence="11">Cytoplasm</location>
    </subcellularLocation>
</comment>
<evidence type="ECO:0000256" key="1">
    <source>
        <dbReference type="ARBA" id="ARBA00004842"/>
    </source>
</evidence>
<feature type="binding site" evidence="11">
    <location>
        <begin position="14"/>
        <end position="19"/>
    </location>
    <ligand>
        <name>ATP</name>
        <dbReference type="ChEBI" id="CHEBI:30616"/>
    </ligand>
</feature>
<keyword evidence="11" id="KW-0963">Cytoplasm</keyword>
<dbReference type="CDD" id="cd00464">
    <property type="entry name" value="SK"/>
    <property type="match status" value="1"/>
</dbReference>
<dbReference type="InterPro" id="IPR000623">
    <property type="entry name" value="Shikimate_kinase/TSH1"/>
</dbReference>
<dbReference type="GO" id="GO:0005524">
    <property type="term" value="F:ATP binding"/>
    <property type="evidence" value="ECO:0007669"/>
    <property type="project" value="UniProtKB-UniRule"/>
</dbReference>
<feature type="binding site" evidence="11">
    <location>
        <position position="139"/>
    </location>
    <ligand>
        <name>substrate</name>
    </ligand>
</feature>
<dbReference type="GO" id="GO:0009073">
    <property type="term" value="P:aromatic amino acid family biosynthetic process"/>
    <property type="evidence" value="ECO:0007669"/>
    <property type="project" value="UniProtKB-KW"/>
</dbReference>
<dbReference type="GO" id="GO:0000287">
    <property type="term" value="F:magnesium ion binding"/>
    <property type="evidence" value="ECO:0007669"/>
    <property type="project" value="UniProtKB-UniRule"/>
</dbReference>
<dbReference type="STRING" id="553385.GCA_000591415_01652"/>
<comment type="catalytic activity">
    <reaction evidence="10 11">
        <text>shikimate + ATP = 3-phosphoshikimate + ADP + H(+)</text>
        <dbReference type="Rhea" id="RHEA:13121"/>
        <dbReference type="ChEBI" id="CHEBI:15378"/>
        <dbReference type="ChEBI" id="CHEBI:30616"/>
        <dbReference type="ChEBI" id="CHEBI:36208"/>
        <dbReference type="ChEBI" id="CHEBI:145989"/>
        <dbReference type="ChEBI" id="CHEBI:456216"/>
        <dbReference type="EC" id="2.7.1.71"/>
    </reaction>
</comment>
<dbReference type="EMBL" id="VNFH01000010">
    <property type="protein sequence ID" value="TVU68394.1"/>
    <property type="molecule type" value="Genomic_DNA"/>
</dbReference>
<dbReference type="GO" id="GO:0005829">
    <property type="term" value="C:cytosol"/>
    <property type="evidence" value="ECO:0007669"/>
    <property type="project" value="TreeGrafter"/>
</dbReference>
<organism evidence="12 13">
    <name type="scientific">Cobetia crustatorum</name>
    <dbReference type="NCBI Taxonomy" id="553385"/>
    <lineage>
        <taxon>Bacteria</taxon>
        <taxon>Pseudomonadati</taxon>
        <taxon>Pseudomonadota</taxon>
        <taxon>Gammaproteobacteria</taxon>
        <taxon>Oceanospirillales</taxon>
        <taxon>Halomonadaceae</taxon>
        <taxon>Cobetia</taxon>
    </lineage>
</organism>
<evidence type="ECO:0000256" key="7">
    <source>
        <dbReference type="ARBA" id="ARBA00022777"/>
    </source>
</evidence>
<accession>A0A558HH01</accession>
<gene>
    <name evidence="11 12" type="primary">aroK</name>
    <name evidence="12" type="ORF">FQP86_14445</name>
</gene>
<dbReference type="Pfam" id="PF01202">
    <property type="entry name" value="SKI"/>
    <property type="match status" value="1"/>
</dbReference>
<comment type="caution">
    <text evidence="12">The sequence shown here is derived from an EMBL/GenBank/DDBJ whole genome shotgun (WGS) entry which is preliminary data.</text>
</comment>
<keyword evidence="9 11" id="KW-0057">Aromatic amino acid biosynthesis</keyword>
<comment type="pathway">
    <text evidence="1 11">Metabolic intermediate biosynthesis; chorismate biosynthesis; chorismate from D-erythrose 4-phosphate and phosphoenolpyruvate: step 5/7.</text>
</comment>
<keyword evidence="11" id="KW-0479">Metal-binding</keyword>
<name>A0A558HH01_9GAMM</name>
<evidence type="ECO:0000313" key="13">
    <source>
        <dbReference type="Proteomes" id="UP000319941"/>
    </source>
</evidence>
<feature type="binding site" evidence="11">
    <location>
        <position position="36"/>
    </location>
    <ligand>
        <name>substrate</name>
    </ligand>
</feature>
<protein>
    <recommendedName>
        <fullName evidence="3 11">Shikimate kinase</fullName>
        <shortName evidence="11">SK</shortName>
        <ecNumber evidence="3 11">2.7.1.71</ecNumber>
    </recommendedName>
</protein>
<feature type="binding site" evidence="11">
    <location>
        <position position="60"/>
    </location>
    <ligand>
        <name>substrate</name>
    </ligand>
</feature>
<keyword evidence="6 11" id="KW-0547">Nucleotide-binding</keyword>
<dbReference type="Gene3D" id="3.40.50.300">
    <property type="entry name" value="P-loop containing nucleotide triphosphate hydrolases"/>
    <property type="match status" value="1"/>
</dbReference>
<evidence type="ECO:0000256" key="6">
    <source>
        <dbReference type="ARBA" id="ARBA00022741"/>
    </source>
</evidence>
<dbReference type="InterPro" id="IPR027417">
    <property type="entry name" value="P-loop_NTPase"/>
</dbReference>
<evidence type="ECO:0000313" key="12">
    <source>
        <dbReference type="EMBL" id="TVU68394.1"/>
    </source>
</evidence>
<evidence type="ECO:0000256" key="4">
    <source>
        <dbReference type="ARBA" id="ARBA00022605"/>
    </source>
</evidence>
<dbReference type="OrthoDB" id="9800332at2"/>
<dbReference type="PANTHER" id="PTHR21087:SF16">
    <property type="entry name" value="SHIKIMATE KINASE 1, CHLOROPLASTIC"/>
    <property type="match status" value="1"/>
</dbReference>
<dbReference type="AlphaFoldDB" id="A0A558HH01"/>
<evidence type="ECO:0000256" key="10">
    <source>
        <dbReference type="ARBA" id="ARBA00048567"/>
    </source>
</evidence>
<keyword evidence="8 11" id="KW-0067">ATP-binding</keyword>
<feature type="binding site" evidence="11">
    <location>
        <position position="18"/>
    </location>
    <ligand>
        <name>Mg(2+)</name>
        <dbReference type="ChEBI" id="CHEBI:18420"/>
    </ligand>
</feature>
<comment type="cofactor">
    <cofactor evidence="11">
        <name>Mg(2+)</name>
        <dbReference type="ChEBI" id="CHEBI:18420"/>
    </cofactor>
    <text evidence="11">Binds 1 Mg(2+) ion per subunit.</text>
</comment>
<proteinExistence type="inferred from homology"/>
<sequence>MLVIPNVFLVGPMGAGKSTIGRLLAADLHREFCDSDHVIEDRCGANIPWIFDVEGESGFREREQSVIDELTALNGVVMATGGGAIMAEANRRVLRERGTVVYLYAPVEQQLKRAGRDRNRPLLQQDDPGRVLKRLFEVRDPLYRDTADIIVRTDRRSPRAVTNEIRRRIKALADPLHVPG</sequence>
<dbReference type="HAMAP" id="MF_00109">
    <property type="entry name" value="Shikimate_kinase"/>
    <property type="match status" value="1"/>
</dbReference>
<dbReference type="Proteomes" id="UP000319941">
    <property type="component" value="Unassembled WGS sequence"/>
</dbReference>
<dbReference type="GO" id="GO:0009423">
    <property type="term" value="P:chorismate biosynthetic process"/>
    <property type="evidence" value="ECO:0007669"/>
    <property type="project" value="UniProtKB-UniRule"/>
</dbReference>
<keyword evidence="7 11" id="KW-0418">Kinase</keyword>
<evidence type="ECO:0000256" key="11">
    <source>
        <dbReference type="HAMAP-Rule" id="MF_00109"/>
    </source>
</evidence>